<dbReference type="OrthoDB" id="6770063at2759"/>
<organism evidence="8 9">
    <name type="scientific">Hyaloscypha variabilis (strain UAMH 11265 / GT02V1 / F)</name>
    <name type="common">Meliniomyces variabilis</name>
    <dbReference type="NCBI Taxonomy" id="1149755"/>
    <lineage>
        <taxon>Eukaryota</taxon>
        <taxon>Fungi</taxon>
        <taxon>Dikarya</taxon>
        <taxon>Ascomycota</taxon>
        <taxon>Pezizomycotina</taxon>
        <taxon>Leotiomycetes</taxon>
        <taxon>Helotiales</taxon>
        <taxon>Hyaloscyphaceae</taxon>
        <taxon>Hyaloscypha</taxon>
        <taxon>Hyaloscypha variabilis</taxon>
    </lineage>
</organism>
<evidence type="ECO:0000313" key="8">
    <source>
        <dbReference type="EMBL" id="PMD29135.1"/>
    </source>
</evidence>
<comment type="subcellular location">
    <subcellularLocation>
        <location evidence="1">Membrane</location>
        <topology evidence="1">Multi-pass membrane protein</topology>
    </subcellularLocation>
</comment>
<feature type="transmembrane region" description="Helical" evidence="6">
    <location>
        <begin position="261"/>
        <end position="281"/>
    </location>
</feature>
<dbReference type="GO" id="GO:0015174">
    <property type="term" value="F:basic amino acid transmembrane transporter activity"/>
    <property type="evidence" value="ECO:0007669"/>
    <property type="project" value="TreeGrafter"/>
</dbReference>
<dbReference type="GO" id="GO:0000329">
    <property type="term" value="C:fungal-type vacuole membrane"/>
    <property type="evidence" value="ECO:0007669"/>
    <property type="project" value="TreeGrafter"/>
</dbReference>
<feature type="compositionally biased region" description="Low complexity" evidence="5">
    <location>
        <begin position="1"/>
        <end position="17"/>
    </location>
</feature>
<evidence type="ECO:0000313" key="9">
    <source>
        <dbReference type="Proteomes" id="UP000235786"/>
    </source>
</evidence>
<feature type="transmembrane region" description="Helical" evidence="6">
    <location>
        <begin position="369"/>
        <end position="390"/>
    </location>
</feature>
<keyword evidence="2 6" id="KW-0812">Transmembrane</keyword>
<evidence type="ECO:0000256" key="6">
    <source>
        <dbReference type="SAM" id="Phobius"/>
    </source>
</evidence>
<dbReference type="PROSITE" id="PS50850">
    <property type="entry name" value="MFS"/>
    <property type="match status" value="1"/>
</dbReference>
<dbReference type="InterPro" id="IPR036259">
    <property type="entry name" value="MFS_trans_sf"/>
</dbReference>
<dbReference type="Pfam" id="PF07690">
    <property type="entry name" value="MFS_1"/>
    <property type="match status" value="1"/>
</dbReference>
<feature type="transmembrane region" description="Helical" evidence="6">
    <location>
        <begin position="464"/>
        <end position="482"/>
    </location>
</feature>
<evidence type="ECO:0000256" key="4">
    <source>
        <dbReference type="ARBA" id="ARBA00023136"/>
    </source>
</evidence>
<evidence type="ECO:0000256" key="1">
    <source>
        <dbReference type="ARBA" id="ARBA00004141"/>
    </source>
</evidence>
<feature type="transmembrane region" description="Helical" evidence="6">
    <location>
        <begin position="431"/>
        <end position="452"/>
    </location>
</feature>
<feature type="compositionally biased region" description="Low complexity" evidence="5">
    <location>
        <begin position="27"/>
        <end position="40"/>
    </location>
</feature>
<feature type="domain" description="Major facilitator superfamily (MFS) profile" evidence="7">
    <location>
        <begin position="66"/>
        <end position="557"/>
    </location>
</feature>
<keyword evidence="3 6" id="KW-1133">Transmembrane helix</keyword>
<feature type="transmembrane region" description="Helical" evidence="6">
    <location>
        <begin position="131"/>
        <end position="149"/>
    </location>
</feature>
<name>A0A2J6QSA1_HYAVF</name>
<keyword evidence="9" id="KW-1185">Reference proteome</keyword>
<dbReference type="EMBL" id="KZ613977">
    <property type="protein sequence ID" value="PMD29135.1"/>
    <property type="molecule type" value="Genomic_DNA"/>
</dbReference>
<feature type="region of interest" description="Disordered" evidence="5">
    <location>
        <begin position="1"/>
        <end position="54"/>
    </location>
</feature>
<evidence type="ECO:0000256" key="2">
    <source>
        <dbReference type="ARBA" id="ARBA00022692"/>
    </source>
</evidence>
<proteinExistence type="predicted"/>
<sequence length="557" mass="58681">MASSSSDASLISDNASNETSPLLDVESNNSKSSIASSTTKLPASEEADNVEVDGGGIPQKHSAAAVLSLLLIGVFIASADGSLIIATAPTISSHFSQLESASWLLTSYALSQSAAQPILAKMSDVFGRKGVLLVCYVLFAVGNLLTGAGHEFWQVVAGRTVAGLGGAGMKVLVSILITDLVPKIEVAAWRSYVNIVTTFARSVGGPLGGWLADTIGWRWSFIGQAPLSIFAFFIVAWRLVNPSVPLSTSAEAPKSRSKLARIDYFGSILMSGTIVTFILAADMPSRGVAWTSPIVISLLVTSALLGIIFVFFEQRYASEPIFPPRLLLERNVASAYAIIGLQIAAQMSMLFSIPLYIQVTSDASNAEAGSYLVPAMVGNTVGGLMTGVVIKRTGKYQALLWIAGLSACSTYAILILTWHGNTSPFASLATLPSGFGTGIAGAATFVALMAYLPQSDSAIATGGMYLMGSIGMILGLSLSSSLQRGMLRNFLAERAVEPQVIQHVLDDVLYVRGLQGDLKENVVEGYVESLAYSHGFSFASSALTLVISYTVWEGELI</sequence>
<gene>
    <name evidence="8" type="ORF">L207DRAFT_593728</name>
</gene>
<dbReference type="PANTHER" id="PTHR23501">
    <property type="entry name" value="MAJOR FACILITATOR SUPERFAMILY"/>
    <property type="match status" value="1"/>
</dbReference>
<feature type="transmembrane region" description="Helical" evidence="6">
    <location>
        <begin position="287"/>
        <end position="312"/>
    </location>
</feature>
<evidence type="ECO:0000259" key="7">
    <source>
        <dbReference type="PROSITE" id="PS50850"/>
    </source>
</evidence>
<feature type="transmembrane region" description="Helical" evidence="6">
    <location>
        <begin position="217"/>
        <end position="240"/>
    </location>
</feature>
<feature type="transmembrane region" description="Helical" evidence="6">
    <location>
        <begin position="64"/>
        <end position="88"/>
    </location>
</feature>
<dbReference type="InterPro" id="IPR011701">
    <property type="entry name" value="MFS"/>
</dbReference>
<protein>
    <submittedName>
        <fullName evidence="8">Efflux pump antibiotic resistance protein</fullName>
    </submittedName>
</protein>
<feature type="transmembrane region" description="Helical" evidence="6">
    <location>
        <begin position="333"/>
        <end position="357"/>
    </location>
</feature>
<reference evidence="8 9" key="1">
    <citation type="submission" date="2016-04" db="EMBL/GenBank/DDBJ databases">
        <title>A degradative enzymes factory behind the ericoid mycorrhizal symbiosis.</title>
        <authorList>
            <consortium name="DOE Joint Genome Institute"/>
            <person name="Martino E."/>
            <person name="Morin E."/>
            <person name="Grelet G."/>
            <person name="Kuo A."/>
            <person name="Kohler A."/>
            <person name="Daghino S."/>
            <person name="Barry K."/>
            <person name="Choi C."/>
            <person name="Cichocki N."/>
            <person name="Clum A."/>
            <person name="Copeland A."/>
            <person name="Hainaut M."/>
            <person name="Haridas S."/>
            <person name="Labutti K."/>
            <person name="Lindquist E."/>
            <person name="Lipzen A."/>
            <person name="Khouja H.-R."/>
            <person name="Murat C."/>
            <person name="Ohm R."/>
            <person name="Olson A."/>
            <person name="Spatafora J."/>
            <person name="Veneault-Fourrey C."/>
            <person name="Henrissat B."/>
            <person name="Grigoriev I."/>
            <person name="Martin F."/>
            <person name="Perotto S."/>
        </authorList>
    </citation>
    <scope>NUCLEOTIDE SEQUENCE [LARGE SCALE GENOMIC DNA]</scope>
    <source>
        <strain evidence="8 9">F</strain>
    </source>
</reference>
<dbReference type="Proteomes" id="UP000235786">
    <property type="component" value="Unassembled WGS sequence"/>
</dbReference>
<keyword evidence="4 6" id="KW-0472">Membrane</keyword>
<evidence type="ECO:0000256" key="3">
    <source>
        <dbReference type="ARBA" id="ARBA00022989"/>
    </source>
</evidence>
<dbReference type="Gene3D" id="1.20.1250.20">
    <property type="entry name" value="MFS general substrate transporter like domains"/>
    <property type="match status" value="1"/>
</dbReference>
<feature type="transmembrane region" description="Helical" evidence="6">
    <location>
        <begin position="399"/>
        <end position="419"/>
    </location>
</feature>
<dbReference type="Gene3D" id="1.20.1720.10">
    <property type="entry name" value="Multidrug resistance protein D"/>
    <property type="match status" value="1"/>
</dbReference>
<dbReference type="AlphaFoldDB" id="A0A2J6QSA1"/>
<dbReference type="SUPFAM" id="SSF103473">
    <property type="entry name" value="MFS general substrate transporter"/>
    <property type="match status" value="1"/>
</dbReference>
<dbReference type="InterPro" id="IPR020846">
    <property type="entry name" value="MFS_dom"/>
</dbReference>
<dbReference type="PANTHER" id="PTHR23501:SF33">
    <property type="entry name" value="MAJOR FACILITATOR SUPERFAMILY (MFS) PROFILE DOMAIN-CONTAINING PROTEIN"/>
    <property type="match status" value="1"/>
</dbReference>
<evidence type="ECO:0000256" key="5">
    <source>
        <dbReference type="SAM" id="MobiDB-lite"/>
    </source>
</evidence>
<accession>A0A2J6QSA1</accession>